<comment type="caution">
    <text evidence="2">The sequence shown here is derived from an EMBL/GenBank/DDBJ whole genome shotgun (WGS) entry which is preliminary data.</text>
</comment>
<dbReference type="EMBL" id="JAIWYP010000008">
    <property type="protein sequence ID" value="KAH3786018.1"/>
    <property type="molecule type" value="Genomic_DNA"/>
</dbReference>
<keyword evidence="3" id="KW-1185">Reference proteome</keyword>
<protein>
    <submittedName>
        <fullName evidence="2">Uncharacterized protein</fullName>
    </submittedName>
</protein>
<evidence type="ECO:0000256" key="1">
    <source>
        <dbReference type="SAM" id="MobiDB-lite"/>
    </source>
</evidence>
<name>A0A9D4IVT6_DREPO</name>
<dbReference type="AlphaFoldDB" id="A0A9D4IVT6"/>
<accession>A0A9D4IVT6</accession>
<evidence type="ECO:0000313" key="3">
    <source>
        <dbReference type="Proteomes" id="UP000828390"/>
    </source>
</evidence>
<evidence type="ECO:0000313" key="2">
    <source>
        <dbReference type="EMBL" id="KAH3786018.1"/>
    </source>
</evidence>
<organism evidence="2 3">
    <name type="scientific">Dreissena polymorpha</name>
    <name type="common">Zebra mussel</name>
    <name type="synonym">Mytilus polymorpha</name>
    <dbReference type="NCBI Taxonomy" id="45954"/>
    <lineage>
        <taxon>Eukaryota</taxon>
        <taxon>Metazoa</taxon>
        <taxon>Spiralia</taxon>
        <taxon>Lophotrochozoa</taxon>
        <taxon>Mollusca</taxon>
        <taxon>Bivalvia</taxon>
        <taxon>Autobranchia</taxon>
        <taxon>Heteroconchia</taxon>
        <taxon>Euheterodonta</taxon>
        <taxon>Imparidentia</taxon>
        <taxon>Neoheterodontei</taxon>
        <taxon>Myida</taxon>
        <taxon>Dreissenoidea</taxon>
        <taxon>Dreissenidae</taxon>
        <taxon>Dreissena</taxon>
    </lineage>
</organism>
<proteinExistence type="predicted"/>
<gene>
    <name evidence="2" type="ORF">DPMN_164117</name>
</gene>
<reference evidence="2" key="2">
    <citation type="submission" date="2020-11" db="EMBL/GenBank/DDBJ databases">
        <authorList>
            <person name="McCartney M.A."/>
            <person name="Auch B."/>
            <person name="Kono T."/>
            <person name="Mallez S."/>
            <person name="Becker A."/>
            <person name="Gohl D.M."/>
            <person name="Silverstein K.A.T."/>
            <person name="Koren S."/>
            <person name="Bechman K.B."/>
            <person name="Herman A."/>
            <person name="Abrahante J.E."/>
            <person name="Garbe J."/>
        </authorList>
    </citation>
    <scope>NUCLEOTIDE SEQUENCE</scope>
    <source>
        <strain evidence="2">Duluth1</strain>
        <tissue evidence="2">Whole animal</tissue>
    </source>
</reference>
<feature type="region of interest" description="Disordered" evidence="1">
    <location>
        <begin position="1"/>
        <end position="25"/>
    </location>
</feature>
<sequence>MVPGIGPRSEQSPFTRRVPGSNPKTLDHYLMKRVLRYSKPGSDAYVASAQTVDGILNPVAYNAFAQTGVQSRDP</sequence>
<reference evidence="2" key="1">
    <citation type="journal article" date="2019" name="bioRxiv">
        <title>The Genome of the Zebra Mussel, Dreissena polymorpha: A Resource for Invasive Species Research.</title>
        <authorList>
            <person name="McCartney M.A."/>
            <person name="Auch B."/>
            <person name="Kono T."/>
            <person name="Mallez S."/>
            <person name="Zhang Y."/>
            <person name="Obille A."/>
            <person name="Becker A."/>
            <person name="Abrahante J.E."/>
            <person name="Garbe J."/>
            <person name="Badalamenti J.P."/>
            <person name="Herman A."/>
            <person name="Mangelson H."/>
            <person name="Liachko I."/>
            <person name="Sullivan S."/>
            <person name="Sone E.D."/>
            <person name="Koren S."/>
            <person name="Silverstein K.A.T."/>
            <person name="Beckman K.B."/>
            <person name="Gohl D.M."/>
        </authorList>
    </citation>
    <scope>NUCLEOTIDE SEQUENCE</scope>
    <source>
        <strain evidence="2">Duluth1</strain>
        <tissue evidence="2">Whole animal</tissue>
    </source>
</reference>
<dbReference type="Proteomes" id="UP000828390">
    <property type="component" value="Unassembled WGS sequence"/>
</dbReference>